<comment type="similarity">
    <text evidence="3 10 13">Belongs to the IPP transferase family.</text>
</comment>
<organism evidence="14 15">
    <name type="scientific">Treponema saccharophilum DSM 2985</name>
    <dbReference type="NCBI Taxonomy" id="907348"/>
    <lineage>
        <taxon>Bacteria</taxon>
        <taxon>Pseudomonadati</taxon>
        <taxon>Spirochaetota</taxon>
        <taxon>Spirochaetia</taxon>
        <taxon>Spirochaetales</taxon>
        <taxon>Treponemataceae</taxon>
        <taxon>Treponema</taxon>
    </lineage>
</organism>
<protein>
    <recommendedName>
        <fullName evidence="10">tRNA dimethylallyltransferase</fullName>
        <ecNumber evidence="10">2.5.1.75</ecNumber>
    </recommendedName>
    <alternativeName>
        <fullName evidence="10">Dimethylallyl diphosphate:tRNA dimethylallyltransferase</fullName>
        <shortName evidence="10">DMAPP:tRNA dimethylallyltransferase</shortName>
        <shortName evidence="10">DMATase</shortName>
    </alternativeName>
    <alternativeName>
        <fullName evidence="10">Isopentenyl-diphosphate:tRNA isopentenyltransferase</fullName>
        <shortName evidence="10">IPP transferase</shortName>
        <shortName evidence="10">IPPT</shortName>
        <shortName evidence="10">IPTase</shortName>
    </alternativeName>
</protein>
<evidence type="ECO:0000256" key="2">
    <source>
        <dbReference type="ARBA" id="ARBA00003213"/>
    </source>
</evidence>
<feature type="binding site" evidence="10">
    <location>
        <begin position="14"/>
        <end position="21"/>
    </location>
    <ligand>
        <name>ATP</name>
        <dbReference type="ChEBI" id="CHEBI:30616"/>
    </ligand>
</feature>
<evidence type="ECO:0000313" key="15">
    <source>
        <dbReference type="Proteomes" id="UP000003571"/>
    </source>
</evidence>
<evidence type="ECO:0000256" key="1">
    <source>
        <dbReference type="ARBA" id="ARBA00001946"/>
    </source>
</evidence>
<evidence type="ECO:0000256" key="10">
    <source>
        <dbReference type="HAMAP-Rule" id="MF_00185"/>
    </source>
</evidence>
<dbReference type="EC" id="2.5.1.75" evidence="10"/>
<comment type="caution">
    <text evidence="14">The sequence shown here is derived from an EMBL/GenBank/DDBJ whole genome shotgun (WGS) entry which is preliminary data.</text>
</comment>
<comment type="subunit">
    <text evidence="10">Monomer.</text>
</comment>
<keyword evidence="4 10" id="KW-0808">Transferase</keyword>
<dbReference type="PATRIC" id="fig|907348.3.peg.2599"/>
<dbReference type="GO" id="GO:0006400">
    <property type="term" value="P:tRNA modification"/>
    <property type="evidence" value="ECO:0007669"/>
    <property type="project" value="TreeGrafter"/>
</dbReference>
<name>H7ENS0_9SPIR</name>
<sequence>MRCAVSYNCVFVIGPTAVGKTAIGVRIADRFSGEIISADSRQVYRGLDIGTGKDLAEYRFVRADGTVNEIPHHAIDVCDLSVEYSLFDFQRDFYSAFSSITARGKLPVCVGGTGMYVDSILRRYDMIELPDGFGDRDGLMSKDEDELKAILIAEKEKLHNTTEFGDKERMVKAILLNRYSKTEEYAAKKASLSESLPAVSPLVIGTTLDRSLVRSRIAGRLRARLDEGLVEEVDSLHRQGWSFRRLESLGLEYRFVSEYLQGQYGAVGSADARERLFTLLCTAICQFAKRQETWFRGMERKGVSITWLPEVPGIEERFRAASSIIESSLGL</sequence>
<gene>
    <name evidence="10" type="primary">miaA</name>
    <name evidence="14" type="ORF">TresaDRAFT_0026</name>
</gene>
<reference evidence="14 15" key="1">
    <citation type="submission" date="2011-09" db="EMBL/GenBank/DDBJ databases">
        <title>The draft genome of Treponema saccharophilum DSM 2985.</title>
        <authorList>
            <consortium name="US DOE Joint Genome Institute (JGI-PGF)"/>
            <person name="Lucas S."/>
            <person name="Copeland A."/>
            <person name="Lapidus A."/>
            <person name="Glavina del Rio T."/>
            <person name="Dalin E."/>
            <person name="Tice H."/>
            <person name="Bruce D."/>
            <person name="Goodwin L."/>
            <person name="Pitluck S."/>
            <person name="Peters L."/>
            <person name="Kyrpides N."/>
            <person name="Mavromatis K."/>
            <person name="Ivanova N."/>
            <person name="Markowitz V."/>
            <person name="Cheng J.-F."/>
            <person name="Hugenholtz P."/>
            <person name="Woyke T."/>
            <person name="Wu D."/>
            <person name="Gronow S."/>
            <person name="Wellnitz S."/>
            <person name="Brambilla E."/>
            <person name="Klenk H.-P."/>
            <person name="Eisen J.A."/>
        </authorList>
    </citation>
    <scope>NUCLEOTIDE SEQUENCE [LARGE SCALE GENOMIC DNA]</scope>
    <source>
        <strain evidence="14 15">DSM 2985</strain>
    </source>
</reference>
<feature type="binding site" evidence="10">
    <location>
        <begin position="16"/>
        <end position="21"/>
    </location>
    <ligand>
        <name>substrate</name>
    </ligand>
</feature>
<keyword evidence="7 10" id="KW-0067">ATP-binding</keyword>
<evidence type="ECO:0000256" key="4">
    <source>
        <dbReference type="ARBA" id="ARBA00022679"/>
    </source>
</evidence>
<dbReference type="AlphaFoldDB" id="H7ENS0"/>
<comment type="catalytic activity">
    <reaction evidence="9 10 11">
        <text>adenosine(37) in tRNA + dimethylallyl diphosphate = N(6)-dimethylallyladenosine(37) in tRNA + diphosphate</text>
        <dbReference type="Rhea" id="RHEA:26482"/>
        <dbReference type="Rhea" id="RHEA-COMP:10162"/>
        <dbReference type="Rhea" id="RHEA-COMP:10375"/>
        <dbReference type="ChEBI" id="CHEBI:33019"/>
        <dbReference type="ChEBI" id="CHEBI:57623"/>
        <dbReference type="ChEBI" id="CHEBI:74411"/>
        <dbReference type="ChEBI" id="CHEBI:74415"/>
        <dbReference type="EC" id="2.5.1.75"/>
    </reaction>
</comment>
<feature type="site" description="Interaction with substrate tRNA" evidence="10">
    <location>
        <position position="113"/>
    </location>
</feature>
<evidence type="ECO:0000256" key="6">
    <source>
        <dbReference type="ARBA" id="ARBA00022741"/>
    </source>
</evidence>
<dbReference type="InterPro" id="IPR027417">
    <property type="entry name" value="P-loop_NTPase"/>
</dbReference>
<proteinExistence type="inferred from homology"/>
<dbReference type="NCBIfam" id="TIGR00174">
    <property type="entry name" value="miaA"/>
    <property type="match status" value="1"/>
</dbReference>
<accession>H7ENS0</accession>
<dbReference type="Gene3D" id="3.40.50.300">
    <property type="entry name" value="P-loop containing nucleotide triphosphate hydrolases"/>
    <property type="match status" value="1"/>
</dbReference>
<evidence type="ECO:0000256" key="11">
    <source>
        <dbReference type="RuleBase" id="RU003783"/>
    </source>
</evidence>
<dbReference type="PANTHER" id="PTHR11088:SF60">
    <property type="entry name" value="TRNA DIMETHYLALLYLTRANSFERASE"/>
    <property type="match status" value="1"/>
</dbReference>
<feature type="site" description="Interaction with substrate tRNA" evidence="10">
    <location>
        <position position="136"/>
    </location>
</feature>
<comment type="function">
    <text evidence="2 10 12">Catalyzes the transfer of a dimethylallyl group onto the adenine at position 37 in tRNAs that read codons beginning with uridine, leading to the formation of N6-(dimethylallyl)adenosine (i(6)A).</text>
</comment>
<evidence type="ECO:0000313" key="14">
    <source>
        <dbReference type="EMBL" id="EIC00553.1"/>
    </source>
</evidence>
<dbReference type="GO" id="GO:0052381">
    <property type="term" value="F:tRNA dimethylallyltransferase activity"/>
    <property type="evidence" value="ECO:0007669"/>
    <property type="project" value="UniProtKB-UniRule"/>
</dbReference>
<dbReference type="SUPFAM" id="SSF52540">
    <property type="entry name" value="P-loop containing nucleoside triphosphate hydrolases"/>
    <property type="match status" value="2"/>
</dbReference>
<dbReference type="HAMAP" id="MF_00185">
    <property type="entry name" value="IPP_trans"/>
    <property type="match status" value="1"/>
</dbReference>
<dbReference type="PANTHER" id="PTHR11088">
    <property type="entry name" value="TRNA DIMETHYLALLYLTRANSFERASE"/>
    <property type="match status" value="1"/>
</dbReference>
<dbReference type="OrthoDB" id="9776390at2"/>
<comment type="cofactor">
    <cofactor evidence="1 10">
        <name>Mg(2+)</name>
        <dbReference type="ChEBI" id="CHEBI:18420"/>
    </cofactor>
</comment>
<keyword evidence="8 10" id="KW-0460">Magnesium</keyword>
<dbReference type="Proteomes" id="UP000003571">
    <property type="component" value="Unassembled WGS sequence"/>
</dbReference>
<dbReference type="STRING" id="907348.TresaDRAFT_0026"/>
<dbReference type="EMBL" id="AGRW01000054">
    <property type="protein sequence ID" value="EIC00553.1"/>
    <property type="molecule type" value="Genomic_DNA"/>
</dbReference>
<dbReference type="Pfam" id="PF01715">
    <property type="entry name" value="IPPT"/>
    <property type="match status" value="1"/>
</dbReference>
<evidence type="ECO:0000256" key="12">
    <source>
        <dbReference type="RuleBase" id="RU003784"/>
    </source>
</evidence>
<evidence type="ECO:0000256" key="3">
    <source>
        <dbReference type="ARBA" id="ARBA00005842"/>
    </source>
</evidence>
<evidence type="ECO:0000256" key="9">
    <source>
        <dbReference type="ARBA" id="ARBA00049563"/>
    </source>
</evidence>
<dbReference type="eggNOG" id="COG0324">
    <property type="taxonomic scope" value="Bacteria"/>
</dbReference>
<evidence type="ECO:0000256" key="13">
    <source>
        <dbReference type="RuleBase" id="RU003785"/>
    </source>
</evidence>
<keyword evidence="6 10" id="KW-0547">Nucleotide-binding</keyword>
<dbReference type="InterPro" id="IPR039657">
    <property type="entry name" value="Dimethylallyltransferase"/>
</dbReference>
<dbReference type="GO" id="GO:0005524">
    <property type="term" value="F:ATP binding"/>
    <property type="evidence" value="ECO:0007669"/>
    <property type="project" value="UniProtKB-UniRule"/>
</dbReference>
<dbReference type="InterPro" id="IPR018022">
    <property type="entry name" value="IPT"/>
</dbReference>
<keyword evidence="15" id="KW-1185">Reference proteome</keyword>
<comment type="caution">
    <text evidence="10">Lacks conserved residue(s) required for the propagation of feature annotation.</text>
</comment>
<evidence type="ECO:0000256" key="5">
    <source>
        <dbReference type="ARBA" id="ARBA00022694"/>
    </source>
</evidence>
<keyword evidence="5 10" id="KW-0819">tRNA processing</keyword>
<feature type="region of interest" description="Interaction with substrate tRNA" evidence="10">
    <location>
        <begin position="39"/>
        <end position="42"/>
    </location>
</feature>
<evidence type="ECO:0000256" key="7">
    <source>
        <dbReference type="ARBA" id="ARBA00022840"/>
    </source>
</evidence>
<evidence type="ECO:0000256" key="8">
    <source>
        <dbReference type="ARBA" id="ARBA00022842"/>
    </source>
</evidence>